<dbReference type="RefSeq" id="WP_053197043.1">
    <property type="nucleotide sequence ID" value="NZ_CP011409.1"/>
</dbReference>
<dbReference type="EMBL" id="CP011409">
    <property type="protein sequence ID" value="AKZ62941.1"/>
    <property type="molecule type" value="Genomic_DNA"/>
</dbReference>
<dbReference type="Gene3D" id="3.90.25.10">
    <property type="entry name" value="UDP-galactose 4-epimerase, domain 1"/>
    <property type="match status" value="1"/>
</dbReference>
<organism evidence="2 3">
    <name type="scientific">Herbaspirillum hiltneri N3</name>
    <dbReference type="NCBI Taxonomy" id="1262470"/>
    <lineage>
        <taxon>Bacteria</taxon>
        <taxon>Pseudomonadati</taxon>
        <taxon>Pseudomonadota</taxon>
        <taxon>Betaproteobacteria</taxon>
        <taxon>Burkholderiales</taxon>
        <taxon>Oxalobacteraceae</taxon>
        <taxon>Herbaspirillum</taxon>
    </lineage>
</organism>
<dbReference type="PANTHER" id="PTHR47129:SF1">
    <property type="entry name" value="NMRA-LIKE DOMAIN-CONTAINING PROTEIN"/>
    <property type="match status" value="1"/>
</dbReference>
<reference evidence="3" key="1">
    <citation type="journal article" date="2015" name="Genome Announc.">
        <title>Complete Genome Sequence of Herbaspirillum hiltneri N3 (DSM 17495), Isolated from Surface-Sterilized Wheat Roots.</title>
        <authorList>
            <person name="Guizelini D."/>
            <person name="Saizaki P.M."/>
            <person name="Coimbra N.A."/>
            <person name="Weiss V.A."/>
            <person name="Faoro H."/>
            <person name="Sfeir M.Z."/>
            <person name="Baura V.A."/>
            <person name="Monteiro R.A."/>
            <person name="Chubatsu L.S."/>
            <person name="Souza E.M."/>
            <person name="Cruz L.M."/>
            <person name="Pedrosa F.O."/>
            <person name="Raittz R.T."/>
            <person name="Marchaukoski J.N."/>
            <person name="Steffens M.B."/>
        </authorList>
    </citation>
    <scope>NUCLEOTIDE SEQUENCE [LARGE SCALE GENOMIC DNA]</scope>
    <source>
        <strain evidence="3">N3</strain>
    </source>
</reference>
<dbReference type="PANTHER" id="PTHR47129">
    <property type="entry name" value="QUINONE OXIDOREDUCTASE 2"/>
    <property type="match status" value="1"/>
</dbReference>
<dbReference type="InterPro" id="IPR008030">
    <property type="entry name" value="NmrA-like"/>
</dbReference>
<sequence>MIVVTGATGQLGRLVIAALLKTVPAAHIVAAVRSPEKAADLAALGVQVRRADYTHPASLDSALQGAEKVLLISSNEIGERLNQHRAVIDAARRASVKLLAYTSVLHADTSTLGLAAEHKHTEQAIKDSGVPAVILRNGWYTENYTAGVATAVANGAIYGSAGDGRISSAPRSDYAEAAAAVLSGSGHAGKVYELAGDSAYTLSELAAEAARQSGKPVEYRNIPEADYKAALLGFGLPEVIAVLLSDSDTAASKGALFDDSRQLSALIGHPTVSLSASVAAALGKA</sequence>
<feature type="domain" description="NmrA-like" evidence="1">
    <location>
        <begin position="2"/>
        <end position="241"/>
    </location>
</feature>
<evidence type="ECO:0000313" key="2">
    <source>
        <dbReference type="EMBL" id="AKZ62941.1"/>
    </source>
</evidence>
<evidence type="ECO:0000313" key="3">
    <source>
        <dbReference type="Proteomes" id="UP000063429"/>
    </source>
</evidence>
<dbReference type="InterPro" id="IPR052718">
    <property type="entry name" value="NmrA-type_oxidoreductase"/>
</dbReference>
<keyword evidence="3" id="KW-1185">Reference proteome</keyword>
<evidence type="ECO:0000259" key="1">
    <source>
        <dbReference type="Pfam" id="PF05368"/>
    </source>
</evidence>
<dbReference type="Gene3D" id="3.40.50.720">
    <property type="entry name" value="NAD(P)-binding Rossmann-like Domain"/>
    <property type="match status" value="1"/>
</dbReference>
<name>A0ABM5V026_9BURK</name>
<dbReference type="Pfam" id="PF05368">
    <property type="entry name" value="NmrA"/>
    <property type="match status" value="1"/>
</dbReference>
<accession>A0ABM5V026</accession>
<dbReference type="Proteomes" id="UP000063429">
    <property type="component" value="Chromosome"/>
</dbReference>
<protein>
    <submittedName>
        <fullName evidence="2">Quinone oxidoreductase</fullName>
    </submittedName>
</protein>
<dbReference type="InterPro" id="IPR036291">
    <property type="entry name" value="NAD(P)-bd_dom_sf"/>
</dbReference>
<dbReference type="CDD" id="cd05269">
    <property type="entry name" value="TMR_SDR_a"/>
    <property type="match status" value="1"/>
</dbReference>
<gene>
    <name evidence="2" type="ORF">F506_09915</name>
</gene>
<dbReference type="SUPFAM" id="SSF51735">
    <property type="entry name" value="NAD(P)-binding Rossmann-fold domains"/>
    <property type="match status" value="1"/>
</dbReference>
<proteinExistence type="predicted"/>